<gene>
    <name evidence="1" type="ORF">SDC9_207575</name>
</gene>
<comment type="caution">
    <text evidence="1">The sequence shown here is derived from an EMBL/GenBank/DDBJ whole genome shotgun (WGS) entry which is preliminary data.</text>
</comment>
<dbReference type="AlphaFoldDB" id="A0A645JJQ1"/>
<reference evidence="1" key="1">
    <citation type="submission" date="2019-08" db="EMBL/GenBank/DDBJ databases">
        <authorList>
            <person name="Kucharzyk K."/>
            <person name="Murdoch R.W."/>
            <person name="Higgins S."/>
            <person name="Loffler F."/>
        </authorList>
    </citation>
    <scope>NUCLEOTIDE SEQUENCE</scope>
</reference>
<proteinExistence type="predicted"/>
<dbReference type="EMBL" id="VSSQ01134360">
    <property type="protein sequence ID" value="MPN59853.1"/>
    <property type="molecule type" value="Genomic_DNA"/>
</dbReference>
<name>A0A645JJQ1_9ZZZZ</name>
<sequence length="92" mass="10135">MGGAINNAGVYPSTYWHRDASFLRLKNIELGVNLPGRLLGGTTGVNNLRVYIGGYNLLTFDTLKIVDPESNSSETQNYPQLRIFNAGVKLTF</sequence>
<organism evidence="1">
    <name type="scientific">bioreactor metagenome</name>
    <dbReference type="NCBI Taxonomy" id="1076179"/>
    <lineage>
        <taxon>unclassified sequences</taxon>
        <taxon>metagenomes</taxon>
        <taxon>ecological metagenomes</taxon>
    </lineage>
</organism>
<protein>
    <submittedName>
        <fullName evidence="1">Uncharacterized protein</fullName>
    </submittedName>
</protein>
<evidence type="ECO:0000313" key="1">
    <source>
        <dbReference type="EMBL" id="MPN59853.1"/>
    </source>
</evidence>
<accession>A0A645JJQ1</accession>